<name>A0ABY3R1U5_9BRAD</name>
<proteinExistence type="predicted"/>
<reference evidence="1" key="1">
    <citation type="submission" date="2021-11" db="EMBL/GenBank/DDBJ databases">
        <title>Australian commercial rhizobial inoculants.</title>
        <authorList>
            <person name="Kohlmeier M.G."/>
            <person name="O'Hara G.W."/>
            <person name="Colombi E."/>
            <person name="Ramsay J.P."/>
            <person name="Terpolilli J."/>
        </authorList>
    </citation>
    <scope>NUCLEOTIDE SEQUENCE</scope>
    <source>
        <strain evidence="1">CC829</strain>
        <plasmid evidence="1">pCC829_3</plasmid>
    </source>
</reference>
<keyword evidence="1" id="KW-0614">Plasmid</keyword>
<gene>
    <name evidence="1" type="ORF">BjapCC829_49800</name>
</gene>
<protein>
    <submittedName>
        <fullName evidence="1">Uncharacterized protein</fullName>
    </submittedName>
</protein>
<accession>A0ABY3R1U5</accession>
<dbReference type="Proteomes" id="UP001430990">
    <property type="component" value="Plasmid pCC829_3"/>
</dbReference>
<evidence type="ECO:0000313" key="2">
    <source>
        <dbReference type="Proteomes" id="UP001430990"/>
    </source>
</evidence>
<keyword evidence="2" id="KW-1185">Reference proteome</keyword>
<dbReference type="RefSeq" id="WP_231146017.1">
    <property type="nucleotide sequence ID" value="NZ_CP088103.1"/>
</dbReference>
<evidence type="ECO:0000313" key="1">
    <source>
        <dbReference type="EMBL" id="UFW92226.1"/>
    </source>
</evidence>
<dbReference type="EMBL" id="CP088103">
    <property type="protein sequence ID" value="UFW92226.1"/>
    <property type="molecule type" value="Genomic_DNA"/>
</dbReference>
<sequence length="64" mass="6755">MFGKGKPADSGFAELQAKLDGWSIPADALDRVHDAAKASLAEVKALTEYEDGKPRSRSLGPPSV</sequence>
<organism evidence="1 2">
    <name type="scientific">Bradyrhizobium barranii</name>
    <dbReference type="NCBI Taxonomy" id="2992140"/>
    <lineage>
        <taxon>Bacteria</taxon>
        <taxon>Pseudomonadati</taxon>
        <taxon>Pseudomonadota</taxon>
        <taxon>Alphaproteobacteria</taxon>
        <taxon>Hyphomicrobiales</taxon>
        <taxon>Nitrobacteraceae</taxon>
        <taxon>Bradyrhizobium</taxon>
    </lineage>
</organism>
<geneLocation type="plasmid" evidence="1 2">
    <name>pCC829_3</name>
</geneLocation>